<dbReference type="PROSITE" id="PS50943">
    <property type="entry name" value="HTH_CROC1"/>
    <property type="match status" value="1"/>
</dbReference>
<dbReference type="Proteomes" id="UP001183610">
    <property type="component" value="Unassembled WGS sequence"/>
</dbReference>
<proteinExistence type="predicted"/>
<evidence type="ECO:0000313" key="2">
    <source>
        <dbReference type="EMBL" id="MDT0411486.1"/>
    </source>
</evidence>
<dbReference type="Gene3D" id="1.10.260.40">
    <property type="entry name" value="lambda repressor-like DNA-binding domains"/>
    <property type="match status" value="1"/>
</dbReference>
<dbReference type="RefSeq" id="WP_078490237.1">
    <property type="nucleotide sequence ID" value="NZ_JAVRET010000052.1"/>
</dbReference>
<dbReference type="InterPro" id="IPR043917">
    <property type="entry name" value="DUF5753"/>
</dbReference>
<dbReference type="InterPro" id="IPR001387">
    <property type="entry name" value="Cro/C1-type_HTH"/>
</dbReference>
<feature type="domain" description="HTH cro/C1-type" evidence="1">
    <location>
        <begin position="22"/>
        <end position="75"/>
    </location>
</feature>
<protein>
    <submittedName>
        <fullName evidence="2">Helix-turn-helix transcriptional regulator</fullName>
    </submittedName>
</protein>
<organism evidence="2 3">
    <name type="scientific">Streptomyces evansiae</name>
    <dbReference type="NCBI Taxonomy" id="3075535"/>
    <lineage>
        <taxon>Bacteria</taxon>
        <taxon>Bacillati</taxon>
        <taxon>Actinomycetota</taxon>
        <taxon>Actinomycetes</taxon>
        <taxon>Kitasatosporales</taxon>
        <taxon>Streptomycetaceae</taxon>
        <taxon>Streptomyces</taxon>
    </lineage>
</organism>
<dbReference type="Pfam" id="PF19054">
    <property type="entry name" value="DUF5753"/>
    <property type="match status" value="1"/>
</dbReference>
<dbReference type="SUPFAM" id="SSF47413">
    <property type="entry name" value="lambda repressor-like DNA-binding domains"/>
    <property type="match status" value="1"/>
</dbReference>
<dbReference type="SMART" id="SM00530">
    <property type="entry name" value="HTH_XRE"/>
    <property type="match status" value="1"/>
</dbReference>
<dbReference type="InterPro" id="IPR010982">
    <property type="entry name" value="Lambda_DNA-bd_dom_sf"/>
</dbReference>
<comment type="caution">
    <text evidence="2">The sequence shown here is derived from an EMBL/GenBank/DDBJ whole genome shotgun (WGS) entry which is preliminary data.</text>
</comment>
<evidence type="ECO:0000313" key="3">
    <source>
        <dbReference type="Proteomes" id="UP001183610"/>
    </source>
</evidence>
<name>A0ABU2R458_9ACTN</name>
<dbReference type="CDD" id="cd00093">
    <property type="entry name" value="HTH_XRE"/>
    <property type="match status" value="1"/>
</dbReference>
<dbReference type="EMBL" id="JAVRET010000052">
    <property type="protein sequence ID" value="MDT0411486.1"/>
    <property type="molecule type" value="Genomic_DNA"/>
</dbReference>
<gene>
    <name evidence="2" type="ORF">RM698_20885</name>
</gene>
<sequence length="289" mass="32732">MPSRRAVTGRSAHPRRRFAQELRRLRCAQGLPLRKLSHRLGWDHSLLGKMERTETLGGPEVVQALDDFYGTQDLLLALWELALRDRDEFKEQYRTYMGLEAEATSMWHFGLDILHGLLQTPEYARERMGLGGGMTETALDEQVSARMRRRARLHGAEAPVFRAIFSEAALRTPLTDRAQWRAQLEDLLRAAKSRHITLHVLPFAAGLHGLASTNLTFLRQPDGSTVAYTENSVSGHVIDSPAQIEFLQRRYDAVRDQALAPAASDTFIQQLLEEPPHRVPPLRSLTREA</sequence>
<reference evidence="3" key="1">
    <citation type="submission" date="2023-07" db="EMBL/GenBank/DDBJ databases">
        <title>30 novel species of actinomycetes from the DSMZ collection.</title>
        <authorList>
            <person name="Nouioui I."/>
        </authorList>
    </citation>
    <scope>NUCLEOTIDE SEQUENCE [LARGE SCALE GENOMIC DNA]</scope>
    <source>
        <strain evidence="3">DSM 41979</strain>
    </source>
</reference>
<keyword evidence="3" id="KW-1185">Reference proteome</keyword>
<dbReference type="Pfam" id="PF13560">
    <property type="entry name" value="HTH_31"/>
    <property type="match status" value="1"/>
</dbReference>
<evidence type="ECO:0000259" key="1">
    <source>
        <dbReference type="PROSITE" id="PS50943"/>
    </source>
</evidence>
<accession>A0ABU2R458</accession>